<comment type="caution">
    <text evidence="4">The sequence shown here is derived from an EMBL/GenBank/DDBJ whole genome shotgun (WGS) entry which is preliminary data.</text>
</comment>
<dbReference type="EMBL" id="LJXB01000066">
    <property type="protein sequence ID" value="KPU60591.1"/>
    <property type="molecule type" value="Genomic_DNA"/>
</dbReference>
<proteinExistence type="inferred from homology"/>
<evidence type="ECO:0000313" key="5">
    <source>
        <dbReference type="Proteomes" id="UP000050349"/>
    </source>
</evidence>
<dbReference type="GO" id="GO:0016887">
    <property type="term" value="F:ATP hydrolysis activity"/>
    <property type="evidence" value="ECO:0007669"/>
    <property type="project" value="InterPro"/>
</dbReference>
<dbReference type="SUPFAM" id="SSF52540">
    <property type="entry name" value="P-loop containing nucleoside triphosphate hydrolases"/>
    <property type="match status" value="1"/>
</dbReference>
<dbReference type="InterPro" id="IPR003439">
    <property type="entry name" value="ABC_transporter-like_ATP-bd"/>
</dbReference>
<dbReference type="Proteomes" id="UP000050349">
    <property type="component" value="Unassembled WGS sequence"/>
</dbReference>
<protein>
    <submittedName>
        <fullName evidence="4">ABC transporter family protein</fullName>
    </submittedName>
</protein>
<sequence length="239" mass="27050">MKKFTAQGIDFSYTDSPLLTQASLEVAQGDIVGILGPNGSGKTTFFDIVCDLKKAKSGLIKNDFSHFLYLSQIISTPPPLRMRDIFKMVTALSSCEPMTQDKTLKKLSEWSPAIVDRYQDIWNKKSSLCSYGETRWFFTLSLLSISADFVILDEPTAGVDPEFRYYIWQCLHGAAREGTAILVSSHNVDEVINHCDYFYMISQQRFNRFANGSEFMHKYGVKTVDDAFIRAVTEPLFAI</sequence>
<reference evidence="4 5" key="1">
    <citation type="submission" date="2015-09" db="EMBL/GenBank/DDBJ databases">
        <authorList>
            <person name="Jackson K.R."/>
            <person name="Lunt B.L."/>
            <person name="Fisher J.N.B."/>
            <person name="Gardner A.V."/>
            <person name="Bailey M.E."/>
            <person name="Deus L.M."/>
            <person name="Earl A.S."/>
            <person name="Gibby P.D."/>
            <person name="Hartmann K.A."/>
            <person name="Liu J.E."/>
            <person name="Manci A.M."/>
            <person name="Nielsen D.A."/>
            <person name="Solomon M.B."/>
            <person name="Breakwell D.P."/>
            <person name="Burnett S.H."/>
            <person name="Grose J.H."/>
        </authorList>
    </citation>
    <scope>NUCLEOTIDE SEQUENCE [LARGE SCALE GENOMIC DNA]</scope>
    <source>
        <strain evidence="4 5">S613</strain>
    </source>
</reference>
<gene>
    <name evidence="4" type="ORF">AN403_4431</name>
</gene>
<dbReference type="PANTHER" id="PTHR42734">
    <property type="entry name" value="METAL TRANSPORT SYSTEM ATP-BINDING PROTEIN TM_0124-RELATED"/>
    <property type="match status" value="1"/>
</dbReference>
<dbReference type="OrthoDB" id="2968466at2"/>
<evidence type="ECO:0000256" key="2">
    <source>
        <dbReference type="ARBA" id="ARBA00022448"/>
    </source>
</evidence>
<dbReference type="InterPro" id="IPR050153">
    <property type="entry name" value="Metal_Ion_Import_ABC"/>
</dbReference>
<dbReference type="GO" id="GO:0005524">
    <property type="term" value="F:ATP binding"/>
    <property type="evidence" value="ECO:0007669"/>
    <property type="project" value="InterPro"/>
</dbReference>
<feature type="domain" description="ABC transporter" evidence="3">
    <location>
        <begin position="4"/>
        <end position="228"/>
    </location>
</feature>
<evidence type="ECO:0000256" key="1">
    <source>
        <dbReference type="ARBA" id="ARBA00005417"/>
    </source>
</evidence>
<dbReference type="PANTHER" id="PTHR42734:SF17">
    <property type="entry name" value="METAL TRANSPORT SYSTEM ATP-BINDING PROTEIN TM_0124-RELATED"/>
    <property type="match status" value="1"/>
</dbReference>
<dbReference type="RefSeq" id="WP_057396943.1">
    <property type="nucleotide sequence ID" value="NZ_LJXB01000066.1"/>
</dbReference>
<accession>A0A0P8X3P2</accession>
<name>A0A0P8X3P2_PSEFL</name>
<dbReference type="PATRIC" id="fig|294.162.peg.1671"/>
<evidence type="ECO:0000259" key="3">
    <source>
        <dbReference type="PROSITE" id="PS50893"/>
    </source>
</evidence>
<dbReference type="PROSITE" id="PS50893">
    <property type="entry name" value="ABC_TRANSPORTER_2"/>
    <property type="match status" value="1"/>
</dbReference>
<keyword evidence="2" id="KW-0813">Transport</keyword>
<organism evidence="4 5">
    <name type="scientific">Pseudomonas fluorescens</name>
    <dbReference type="NCBI Taxonomy" id="294"/>
    <lineage>
        <taxon>Bacteria</taxon>
        <taxon>Pseudomonadati</taxon>
        <taxon>Pseudomonadota</taxon>
        <taxon>Gammaproteobacteria</taxon>
        <taxon>Pseudomonadales</taxon>
        <taxon>Pseudomonadaceae</taxon>
        <taxon>Pseudomonas</taxon>
    </lineage>
</organism>
<comment type="similarity">
    <text evidence="1">Belongs to the ABC transporter superfamily.</text>
</comment>
<dbReference type="AlphaFoldDB" id="A0A0P8X3P2"/>
<dbReference type="InterPro" id="IPR027417">
    <property type="entry name" value="P-loop_NTPase"/>
</dbReference>
<dbReference type="Gene3D" id="3.40.50.300">
    <property type="entry name" value="P-loop containing nucleotide triphosphate hydrolases"/>
    <property type="match status" value="1"/>
</dbReference>
<dbReference type="Pfam" id="PF00005">
    <property type="entry name" value="ABC_tran"/>
    <property type="match status" value="1"/>
</dbReference>
<evidence type="ECO:0000313" key="4">
    <source>
        <dbReference type="EMBL" id="KPU60591.1"/>
    </source>
</evidence>